<feature type="binding site" evidence="16">
    <location>
        <begin position="106"/>
        <end position="109"/>
    </location>
    <ligand>
        <name>substrate</name>
    </ligand>
</feature>
<feature type="active site" description="Proton acceptor" evidence="16">
    <location>
        <position position="108"/>
    </location>
</feature>
<evidence type="ECO:0000256" key="16">
    <source>
        <dbReference type="HAMAP-Rule" id="MF_01274"/>
    </source>
</evidence>
<sequence length="254" mass="27744">MIVFDVGNTDTVVGFFKGENLINKLRIRSLKNENSIYFEYRILNFMLENNIEKRGLQKAVISSVVPILTPFFVNFCEKFLDLKPLVVTPAQSGLLKINIDMPEELGSDLYVNALAALETTQSDCVVVDFGTALTFTVVNFSGQIEGVTILPGIKTAIKSLFSQTSLLPEVILEKPASIIGKNSMHAIQSGIIYGYESMVLGILKKIKEEVGRPVTVIGTGGLSAVLTGISNAFDMIDVDLTLQGLALYGRKTQM</sequence>
<evidence type="ECO:0000256" key="2">
    <source>
        <dbReference type="ARBA" id="ARBA00001958"/>
    </source>
</evidence>
<evidence type="ECO:0000256" key="11">
    <source>
        <dbReference type="ARBA" id="ARBA00022840"/>
    </source>
</evidence>
<evidence type="ECO:0000313" key="18">
    <source>
        <dbReference type="Proteomes" id="UP001204144"/>
    </source>
</evidence>
<evidence type="ECO:0000256" key="8">
    <source>
        <dbReference type="ARBA" id="ARBA00022679"/>
    </source>
</evidence>
<feature type="binding site" evidence="16">
    <location>
        <position position="131"/>
    </location>
    <ligand>
        <name>ATP</name>
        <dbReference type="ChEBI" id="CHEBI:30616"/>
    </ligand>
</feature>
<evidence type="ECO:0000256" key="7">
    <source>
        <dbReference type="ARBA" id="ARBA00022490"/>
    </source>
</evidence>
<evidence type="ECO:0000256" key="15">
    <source>
        <dbReference type="ARBA" id="ARBA00040883"/>
    </source>
</evidence>
<comment type="similarity">
    <text evidence="14 16">Belongs to the type III pantothenate kinase family.</text>
</comment>
<keyword evidence="9 16" id="KW-0547">Nucleotide-binding</keyword>
<keyword evidence="13 16" id="KW-0173">Coenzyme A biosynthesis</keyword>
<comment type="cofactor">
    <cofactor evidence="16">
        <name>NH4(+)</name>
        <dbReference type="ChEBI" id="CHEBI:28938"/>
    </cofactor>
    <cofactor evidence="16">
        <name>K(+)</name>
        <dbReference type="ChEBI" id="CHEBI:29103"/>
    </cofactor>
    <text evidence="16">A monovalent cation. Ammonium or potassium.</text>
</comment>
<gene>
    <name evidence="16" type="primary">coaX</name>
    <name evidence="17" type="ORF">EGI31_03885</name>
</gene>
<keyword evidence="7 16" id="KW-0963">Cytoplasm</keyword>
<comment type="pathway">
    <text evidence="4 16">Cofactor biosynthesis; coenzyme A biosynthesis; CoA from (R)-pantothenate: step 1/5.</text>
</comment>
<evidence type="ECO:0000256" key="14">
    <source>
        <dbReference type="ARBA" id="ARBA00038036"/>
    </source>
</evidence>
<evidence type="ECO:0000256" key="12">
    <source>
        <dbReference type="ARBA" id="ARBA00022958"/>
    </source>
</evidence>
<dbReference type="GO" id="GO:0005737">
    <property type="term" value="C:cytoplasm"/>
    <property type="evidence" value="ECO:0007669"/>
    <property type="project" value="UniProtKB-SubCell"/>
</dbReference>
<protein>
    <recommendedName>
        <fullName evidence="15 16">Type III pantothenate kinase</fullName>
        <ecNumber evidence="6 16">2.7.1.33</ecNumber>
    </recommendedName>
    <alternativeName>
        <fullName evidence="16">PanK-III</fullName>
    </alternativeName>
    <alternativeName>
        <fullName evidence="16">Pantothenic acid kinase</fullName>
    </alternativeName>
</protein>
<dbReference type="InterPro" id="IPR004619">
    <property type="entry name" value="Type_III_PanK"/>
</dbReference>
<comment type="subunit">
    <text evidence="5 16">Homodimer.</text>
</comment>
<dbReference type="GO" id="GO:0015937">
    <property type="term" value="P:coenzyme A biosynthetic process"/>
    <property type="evidence" value="ECO:0007669"/>
    <property type="project" value="UniProtKB-UniRule"/>
</dbReference>
<dbReference type="GO" id="GO:0005524">
    <property type="term" value="F:ATP binding"/>
    <property type="evidence" value="ECO:0007669"/>
    <property type="project" value="UniProtKB-UniRule"/>
</dbReference>
<dbReference type="InterPro" id="IPR043129">
    <property type="entry name" value="ATPase_NBD"/>
</dbReference>
<dbReference type="EMBL" id="RJUF01000005">
    <property type="protein sequence ID" value="MCP9762082.1"/>
    <property type="molecule type" value="Genomic_DNA"/>
</dbReference>
<dbReference type="EC" id="2.7.1.33" evidence="6 16"/>
<dbReference type="Proteomes" id="UP001204144">
    <property type="component" value="Unassembled WGS sequence"/>
</dbReference>
<keyword evidence="16" id="KW-0479">Metal-binding</keyword>
<evidence type="ECO:0000256" key="6">
    <source>
        <dbReference type="ARBA" id="ARBA00012102"/>
    </source>
</evidence>
<comment type="cofactor">
    <cofactor evidence="2">
        <name>K(+)</name>
        <dbReference type="ChEBI" id="CHEBI:29103"/>
    </cofactor>
</comment>
<keyword evidence="11 16" id="KW-0067">ATP-binding</keyword>
<proteinExistence type="inferred from homology"/>
<dbReference type="AlphaFoldDB" id="A0AAE3KRC0"/>
<comment type="caution">
    <text evidence="17">The sequence shown here is derived from an EMBL/GenBank/DDBJ whole genome shotgun (WGS) entry which is preliminary data.</text>
</comment>
<dbReference type="NCBIfam" id="TIGR00671">
    <property type="entry name" value="baf"/>
    <property type="match status" value="1"/>
</dbReference>
<evidence type="ECO:0000256" key="5">
    <source>
        <dbReference type="ARBA" id="ARBA00011738"/>
    </source>
</evidence>
<evidence type="ECO:0000256" key="1">
    <source>
        <dbReference type="ARBA" id="ARBA00001206"/>
    </source>
</evidence>
<comment type="catalytic activity">
    <reaction evidence="1 16">
        <text>(R)-pantothenate + ATP = (R)-4'-phosphopantothenate + ADP + H(+)</text>
        <dbReference type="Rhea" id="RHEA:16373"/>
        <dbReference type="ChEBI" id="CHEBI:10986"/>
        <dbReference type="ChEBI" id="CHEBI:15378"/>
        <dbReference type="ChEBI" id="CHEBI:29032"/>
        <dbReference type="ChEBI" id="CHEBI:30616"/>
        <dbReference type="ChEBI" id="CHEBI:456216"/>
        <dbReference type="EC" id="2.7.1.33"/>
    </reaction>
</comment>
<keyword evidence="12 16" id="KW-0630">Potassium</keyword>
<comment type="caution">
    <text evidence="16">Lacks conserved residue(s) required for the propagation of feature annotation.</text>
</comment>
<dbReference type="SUPFAM" id="SSF53067">
    <property type="entry name" value="Actin-like ATPase domain"/>
    <property type="match status" value="2"/>
</dbReference>
<organism evidence="17 18">
    <name type="scientific">Lacihabitans soyangensis</name>
    <dbReference type="NCBI Taxonomy" id="869394"/>
    <lineage>
        <taxon>Bacteria</taxon>
        <taxon>Pseudomonadati</taxon>
        <taxon>Bacteroidota</taxon>
        <taxon>Cytophagia</taxon>
        <taxon>Cytophagales</taxon>
        <taxon>Leadbetterellaceae</taxon>
        <taxon>Lacihabitans</taxon>
    </lineage>
</organism>
<evidence type="ECO:0000256" key="9">
    <source>
        <dbReference type="ARBA" id="ARBA00022741"/>
    </source>
</evidence>
<dbReference type="CDD" id="cd24015">
    <property type="entry name" value="ASKHA_NBD_PanK-III"/>
    <property type="match status" value="1"/>
</dbReference>
<dbReference type="Pfam" id="PF03309">
    <property type="entry name" value="Pan_kinase"/>
    <property type="match status" value="1"/>
</dbReference>
<evidence type="ECO:0000256" key="3">
    <source>
        <dbReference type="ARBA" id="ARBA00004496"/>
    </source>
</evidence>
<comment type="subcellular location">
    <subcellularLocation>
        <location evidence="3 16">Cytoplasm</location>
    </subcellularLocation>
</comment>
<dbReference type="Gene3D" id="3.30.420.40">
    <property type="match status" value="2"/>
</dbReference>
<feature type="binding site" evidence="16">
    <location>
        <position position="128"/>
    </location>
    <ligand>
        <name>K(+)</name>
        <dbReference type="ChEBI" id="CHEBI:29103"/>
    </ligand>
</feature>
<dbReference type="PANTHER" id="PTHR34265:SF1">
    <property type="entry name" value="TYPE III PANTOTHENATE KINASE"/>
    <property type="match status" value="1"/>
</dbReference>
<reference evidence="17 18" key="1">
    <citation type="submission" date="2018-11" db="EMBL/GenBank/DDBJ databases">
        <title>Novel bacteria species description.</title>
        <authorList>
            <person name="Han J.-H."/>
        </authorList>
    </citation>
    <scope>NUCLEOTIDE SEQUENCE [LARGE SCALE GENOMIC DNA]</scope>
    <source>
        <strain evidence="17 18">KCTC23259</strain>
    </source>
</reference>
<feature type="binding site" evidence="16">
    <location>
        <begin position="5"/>
        <end position="12"/>
    </location>
    <ligand>
        <name>ATP</name>
        <dbReference type="ChEBI" id="CHEBI:30616"/>
    </ligand>
</feature>
<evidence type="ECO:0000256" key="13">
    <source>
        <dbReference type="ARBA" id="ARBA00022993"/>
    </source>
</evidence>
<dbReference type="PANTHER" id="PTHR34265">
    <property type="entry name" value="TYPE III PANTOTHENATE KINASE"/>
    <property type="match status" value="1"/>
</dbReference>
<evidence type="ECO:0000256" key="10">
    <source>
        <dbReference type="ARBA" id="ARBA00022777"/>
    </source>
</evidence>
<accession>A0AAE3KRC0</accession>
<evidence type="ECO:0000313" key="17">
    <source>
        <dbReference type="EMBL" id="MCP9762082.1"/>
    </source>
</evidence>
<dbReference type="HAMAP" id="MF_01274">
    <property type="entry name" value="Pantothen_kinase_3"/>
    <property type="match status" value="1"/>
</dbReference>
<dbReference type="GO" id="GO:0046872">
    <property type="term" value="F:metal ion binding"/>
    <property type="evidence" value="ECO:0007669"/>
    <property type="project" value="UniProtKB-KW"/>
</dbReference>
<keyword evidence="18" id="KW-1185">Reference proteome</keyword>
<name>A0AAE3KRC0_9BACT</name>
<dbReference type="GO" id="GO:0004594">
    <property type="term" value="F:pantothenate kinase activity"/>
    <property type="evidence" value="ECO:0007669"/>
    <property type="project" value="UniProtKB-UniRule"/>
</dbReference>
<comment type="function">
    <text evidence="16">Catalyzes the phosphorylation of pantothenate (Pan), the first step in CoA biosynthesis.</text>
</comment>
<feature type="binding site" evidence="16">
    <location>
        <position position="183"/>
    </location>
    <ligand>
        <name>substrate</name>
    </ligand>
</feature>
<keyword evidence="8 16" id="KW-0808">Transferase</keyword>
<evidence type="ECO:0000256" key="4">
    <source>
        <dbReference type="ARBA" id="ARBA00005225"/>
    </source>
</evidence>
<dbReference type="RefSeq" id="WP_255035833.1">
    <property type="nucleotide sequence ID" value="NZ_RJUF01000005.1"/>
</dbReference>
<keyword evidence="10 16" id="KW-0418">Kinase</keyword>